<feature type="domain" description="Glycosyl transferase family 1" evidence="3">
    <location>
        <begin position="166"/>
        <end position="322"/>
    </location>
</feature>
<evidence type="ECO:0000256" key="1">
    <source>
        <dbReference type="ARBA" id="ARBA00022676"/>
    </source>
</evidence>
<dbReference type="CDD" id="cd03801">
    <property type="entry name" value="GT4_PimA-like"/>
    <property type="match status" value="1"/>
</dbReference>
<reference evidence="5 6" key="1">
    <citation type="submission" date="2019-02" db="EMBL/GenBank/DDBJ databases">
        <title>Siculibacillus lacustris gen. nov., sp. nov., a new rosette-forming bacterium isolated from a freshwater crater lake (Lake St. Ana, Romania).</title>
        <authorList>
            <person name="Felfoldi T."/>
            <person name="Marton Z."/>
            <person name="Szabo A."/>
            <person name="Mentes A."/>
            <person name="Boka K."/>
            <person name="Marialigeti K."/>
            <person name="Mathe I."/>
            <person name="Koncz M."/>
            <person name="Schumann P."/>
            <person name="Toth E."/>
        </authorList>
    </citation>
    <scope>NUCLEOTIDE SEQUENCE [LARGE SCALE GENOMIC DNA]</scope>
    <source>
        <strain evidence="5 6">SA-279</strain>
    </source>
</reference>
<name>A0A4Q9VSL7_9HYPH</name>
<dbReference type="RefSeq" id="WP_131307840.1">
    <property type="nucleotide sequence ID" value="NZ_SJFN01000009.1"/>
</dbReference>
<organism evidence="5 6">
    <name type="scientific">Siculibacillus lacustris</name>
    <dbReference type="NCBI Taxonomy" id="1549641"/>
    <lineage>
        <taxon>Bacteria</taxon>
        <taxon>Pseudomonadati</taxon>
        <taxon>Pseudomonadota</taxon>
        <taxon>Alphaproteobacteria</taxon>
        <taxon>Hyphomicrobiales</taxon>
        <taxon>Ancalomicrobiaceae</taxon>
        <taxon>Siculibacillus</taxon>
    </lineage>
</organism>
<dbReference type="Pfam" id="PF00534">
    <property type="entry name" value="Glycos_transf_1"/>
    <property type="match status" value="1"/>
</dbReference>
<evidence type="ECO:0000256" key="2">
    <source>
        <dbReference type="ARBA" id="ARBA00022679"/>
    </source>
</evidence>
<evidence type="ECO:0000313" key="6">
    <source>
        <dbReference type="Proteomes" id="UP000292781"/>
    </source>
</evidence>
<gene>
    <name evidence="5" type="ORF">EYW49_07590</name>
</gene>
<keyword evidence="2 5" id="KW-0808">Transferase</keyword>
<proteinExistence type="predicted"/>
<keyword evidence="1" id="KW-0328">Glycosyltransferase</keyword>
<keyword evidence="6" id="KW-1185">Reference proteome</keyword>
<dbReference type="InterPro" id="IPR028098">
    <property type="entry name" value="Glyco_trans_4-like_N"/>
</dbReference>
<dbReference type="EMBL" id="SJFN01000009">
    <property type="protein sequence ID" value="TBW38984.1"/>
    <property type="molecule type" value="Genomic_DNA"/>
</dbReference>
<feature type="domain" description="Glycosyltransferase subfamily 4-like N-terminal" evidence="4">
    <location>
        <begin position="67"/>
        <end position="157"/>
    </location>
</feature>
<dbReference type="SUPFAM" id="SSF53756">
    <property type="entry name" value="UDP-Glycosyltransferase/glycogen phosphorylase"/>
    <property type="match status" value="1"/>
</dbReference>
<evidence type="ECO:0000259" key="4">
    <source>
        <dbReference type="Pfam" id="PF13439"/>
    </source>
</evidence>
<dbReference type="InterPro" id="IPR001296">
    <property type="entry name" value="Glyco_trans_1"/>
</dbReference>
<dbReference type="AlphaFoldDB" id="A0A4Q9VSL7"/>
<dbReference type="Pfam" id="PF13439">
    <property type="entry name" value="Glyco_transf_4"/>
    <property type="match status" value="1"/>
</dbReference>
<comment type="caution">
    <text evidence="5">The sequence shown here is derived from an EMBL/GenBank/DDBJ whole genome shotgun (WGS) entry which is preliminary data.</text>
</comment>
<dbReference type="Proteomes" id="UP000292781">
    <property type="component" value="Unassembled WGS sequence"/>
</dbReference>
<sequence length="348" mass="36858">MTGFAFAIPGDIELATGGYGYDRRVMAEWRAAGHAFDHVVLPGGFPFPTSDELATATRRLDELPPGRPVLIDGLALGALPADLLRRLGRPVVALVHHPLALETGLDDRRRSSLLASERAALAETVAVIATSASTARIVEEDYGVAPGRVTVAEPGTDRRPRAHGSGRPARLLSVGAVIPRKAHGALVEALARLSALDWTCHIVGPIDRDADEVRAVERRIASLGLGDRIVLTGAISEAALAREFDAADLYVSASLFEGYGMALAEALAHGLAIVATRAGAIPHTVPPEAAVLTTPGDVDGLAEAIRTLLTRPDRRRQLADHAWRHAQSLPTWAQTAATILQPLREAGR</sequence>
<dbReference type="OrthoDB" id="9781738at2"/>
<evidence type="ECO:0000259" key="3">
    <source>
        <dbReference type="Pfam" id="PF00534"/>
    </source>
</evidence>
<dbReference type="GO" id="GO:0016757">
    <property type="term" value="F:glycosyltransferase activity"/>
    <property type="evidence" value="ECO:0007669"/>
    <property type="project" value="UniProtKB-KW"/>
</dbReference>
<dbReference type="PANTHER" id="PTHR12526:SF510">
    <property type="entry name" value="D-INOSITOL 3-PHOSPHATE GLYCOSYLTRANSFERASE"/>
    <property type="match status" value="1"/>
</dbReference>
<accession>A0A4Q9VSL7</accession>
<dbReference type="PANTHER" id="PTHR12526">
    <property type="entry name" value="GLYCOSYLTRANSFERASE"/>
    <property type="match status" value="1"/>
</dbReference>
<protein>
    <submittedName>
        <fullName evidence="5">Glycosyltransferase family 1 protein</fullName>
    </submittedName>
</protein>
<dbReference type="Gene3D" id="3.40.50.2000">
    <property type="entry name" value="Glycogen Phosphorylase B"/>
    <property type="match status" value="2"/>
</dbReference>
<evidence type="ECO:0000313" key="5">
    <source>
        <dbReference type="EMBL" id="TBW38984.1"/>
    </source>
</evidence>